<reference evidence="1 2" key="1">
    <citation type="submission" date="2020-08" db="EMBL/GenBank/DDBJ databases">
        <title>Genomic Encyclopedia of Type Strains, Phase IV (KMG-IV): sequencing the most valuable type-strain genomes for metagenomic binning, comparative biology and taxonomic classification.</title>
        <authorList>
            <person name="Goeker M."/>
        </authorList>
    </citation>
    <scope>NUCLEOTIDE SEQUENCE [LARGE SCALE GENOMIC DNA]</scope>
    <source>
        <strain evidence="1 2">DSM 25620</strain>
    </source>
</reference>
<keyword evidence="2" id="KW-1185">Reference proteome</keyword>
<accession>A0A7W8AK01</accession>
<dbReference type="AlphaFoldDB" id="A0A7W8AK01"/>
<evidence type="ECO:0000313" key="1">
    <source>
        <dbReference type="EMBL" id="MBB5091767.1"/>
    </source>
</evidence>
<sequence length="72" mass="7901">MEQEGMSMQADRKRIELRASPSGLTAWCDGQWLGWADVNGTDITIKVSMQQVEAGIIEPDCDALARGHIQAI</sequence>
<gene>
    <name evidence="1" type="ORF">HNQ68_002308</name>
</gene>
<protein>
    <submittedName>
        <fullName evidence="1">Uncharacterized protein</fullName>
    </submittedName>
</protein>
<organism evidence="1 2">
    <name type="scientific">Pseudochrobactrum saccharolyticum</name>
    <dbReference type="NCBI Taxonomy" id="354352"/>
    <lineage>
        <taxon>Bacteria</taxon>
        <taxon>Pseudomonadati</taxon>
        <taxon>Pseudomonadota</taxon>
        <taxon>Alphaproteobacteria</taxon>
        <taxon>Hyphomicrobiales</taxon>
        <taxon>Brucellaceae</taxon>
        <taxon>Pseudochrobactrum</taxon>
    </lineage>
</organism>
<comment type="caution">
    <text evidence="1">The sequence shown here is derived from an EMBL/GenBank/DDBJ whole genome shotgun (WGS) entry which is preliminary data.</text>
</comment>
<dbReference type="Proteomes" id="UP000531231">
    <property type="component" value="Unassembled WGS sequence"/>
</dbReference>
<dbReference type="RefSeq" id="WP_170265244.1">
    <property type="nucleotide sequence ID" value="NZ_JACHIL010000003.1"/>
</dbReference>
<proteinExistence type="predicted"/>
<name>A0A7W8AK01_9HYPH</name>
<dbReference type="EMBL" id="JACHIL010000003">
    <property type="protein sequence ID" value="MBB5091767.1"/>
    <property type="molecule type" value="Genomic_DNA"/>
</dbReference>
<evidence type="ECO:0000313" key="2">
    <source>
        <dbReference type="Proteomes" id="UP000531231"/>
    </source>
</evidence>